<dbReference type="AlphaFoldDB" id="A0A1X7TTN3"/>
<name>A0A1X7TTN3_AMPQE</name>
<dbReference type="EnsemblMetazoa" id="Aqu2.1.18533_001">
    <property type="protein sequence ID" value="Aqu2.1.18533_001"/>
    <property type="gene ID" value="Aqu2.1.18533"/>
</dbReference>
<accession>A0A1X7TTN3</accession>
<protein>
    <submittedName>
        <fullName evidence="1">Uncharacterized protein</fullName>
    </submittedName>
</protein>
<proteinExistence type="predicted"/>
<reference evidence="1" key="1">
    <citation type="submission" date="2017-05" db="UniProtKB">
        <authorList>
            <consortium name="EnsemblMetazoa"/>
        </authorList>
    </citation>
    <scope>IDENTIFICATION</scope>
</reference>
<evidence type="ECO:0000313" key="1">
    <source>
        <dbReference type="EnsemblMetazoa" id="Aqu2.1.18533_001"/>
    </source>
</evidence>
<dbReference type="InParanoid" id="A0A1X7TTN3"/>
<organism evidence="1">
    <name type="scientific">Amphimedon queenslandica</name>
    <name type="common">Sponge</name>
    <dbReference type="NCBI Taxonomy" id="400682"/>
    <lineage>
        <taxon>Eukaryota</taxon>
        <taxon>Metazoa</taxon>
        <taxon>Porifera</taxon>
        <taxon>Demospongiae</taxon>
        <taxon>Heteroscleromorpha</taxon>
        <taxon>Haplosclerida</taxon>
        <taxon>Niphatidae</taxon>
        <taxon>Amphimedon</taxon>
    </lineage>
</organism>
<sequence length="79" mass="9320">MKQKFESTRLQFFPVKIVVWKYGLAIHSGEKSFHNRVCNWMSLKQKRVMHKTYGMKSAAVTTNTAGFKKSDKNYFELKK</sequence>